<dbReference type="CDD" id="cd00593">
    <property type="entry name" value="RIBOc"/>
    <property type="match status" value="1"/>
</dbReference>
<dbReference type="SMART" id="SM00535">
    <property type="entry name" value="RIBOc"/>
    <property type="match status" value="1"/>
</dbReference>
<keyword evidence="1" id="KW-0694">RNA-binding</keyword>
<dbReference type="Proteomes" id="UP001194746">
    <property type="component" value="Unassembled WGS sequence"/>
</dbReference>
<dbReference type="SUPFAM" id="SSF54768">
    <property type="entry name" value="dsRNA-binding domain-like"/>
    <property type="match status" value="1"/>
</dbReference>
<dbReference type="GO" id="GO:0004525">
    <property type="term" value="F:ribonuclease III activity"/>
    <property type="evidence" value="ECO:0007669"/>
    <property type="project" value="InterPro"/>
</dbReference>
<dbReference type="GO" id="GO:0005654">
    <property type="term" value="C:nucleoplasm"/>
    <property type="evidence" value="ECO:0007669"/>
    <property type="project" value="TreeGrafter"/>
</dbReference>
<protein>
    <recommendedName>
        <fullName evidence="3">RNase III domain-containing protein</fullName>
    </recommendedName>
</protein>
<evidence type="ECO:0000256" key="1">
    <source>
        <dbReference type="ARBA" id="ARBA00022884"/>
    </source>
</evidence>
<feature type="domain" description="RNase III" evidence="3">
    <location>
        <begin position="114"/>
        <end position="222"/>
    </location>
</feature>
<evidence type="ECO:0000313" key="5">
    <source>
        <dbReference type="Proteomes" id="UP001194746"/>
    </source>
</evidence>
<comment type="caution">
    <text evidence="4">The sequence shown here is derived from an EMBL/GenBank/DDBJ whole genome shotgun (WGS) entry which is preliminary data.</text>
</comment>
<feature type="region of interest" description="Disordered" evidence="2">
    <location>
        <begin position="1"/>
        <end position="31"/>
    </location>
</feature>
<gene>
    <name evidence="4" type="ORF">FE257_005803</name>
</gene>
<keyword evidence="5" id="KW-1185">Reference proteome</keyword>
<reference evidence="4" key="1">
    <citation type="journal article" date="2019" name="Beilstein J. Org. Chem.">
        <title>Nanangenines: drimane sesquiterpenoids as the dominant metabolite cohort of a novel Australian fungus, Aspergillus nanangensis.</title>
        <authorList>
            <person name="Lacey H.J."/>
            <person name="Gilchrist C.L.M."/>
            <person name="Crombie A."/>
            <person name="Kalaitzis J.A."/>
            <person name="Vuong D."/>
            <person name="Rutledge P.J."/>
            <person name="Turner P."/>
            <person name="Pitt J.I."/>
            <person name="Lacey E."/>
            <person name="Chooi Y.H."/>
            <person name="Piggott A.M."/>
        </authorList>
    </citation>
    <scope>NUCLEOTIDE SEQUENCE</scope>
    <source>
        <strain evidence="4">MST-FP2251</strain>
    </source>
</reference>
<dbReference type="GO" id="GO:0003723">
    <property type="term" value="F:RNA binding"/>
    <property type="evidence" value="ECO:0007669"/>
    <property type="project" value="UniProtKB-KW"/>
</dbReference>
<dbReference type="SUPFAM" id="SSF69065">
    <property type="entry name" value="RNase III domain-like"/>
    <property type="match status" value="1"/>
</dbReference>
<dbReference type="Gene3D" id="3.30.160.20">
    <property type="match status" value="1"/>
</dbReference>
<organism evidence="4 5">
    <name type="scientific">Aspergillus nanangensis</name>
    <dbReference type="NCBI Taxonomy" id="2582783"/>
    <lineage>
        <taxon>Eukaryota</taxon>
        <taxon>Fungi</taxon>
        <taxon>Dikarya</taxon>
        <taxon>Ascomycota</taxon>
        <taxon>Pezizomycotina</taxon>
        <taxon>Eurotiomycetes</taxon>
        <taxon>Eurotiomycetidae</taxon>
        <taxon>Eurotiales</taxon>
        <taxon>Aspergillaceae</taxon>
        <taxon>Aspergillus</taxon>
        <taxon>Aspergillus subgen. Circumdati</taxon>
    </lineage>
</organism>
<dbReference type="GO" id="GO:0006369">
    <property type="term" value="P:termination of RNA polymerase II transcription"/>
    <property type="evidence" value="ECO:0007669"/>
    <property type="project" value="TreeGrafter"/>
</dbReference>
<dbReference type="Pfam" id="PF00636">
    <property type="entry name" value="Ribonuclease_3"/>
    <property type="match status" value="1"/>
</dbReference>
<dbReference type="GO" id="GO:0034475">
    <property type="term" value="P:U4 snRNA 3'-end processing"/>
    <property type="evidence" value="ECO:0007669"/>
    <property type="project" value="TreeGrafter"/>
</dbReference>
<dbReference type="Gene3D" id="1.10.1520.10">
    <property type="entry name" value="Ribonuclease III domain"/>
    <property type="match status" value="1"/>
</dbReference>
<accession>A0AAD4CBA9</accession>
<evidence type="ECO:0000256" key="2">
    <source>
        <dbReference type="SAM" id="MobiDB-lite"/>
    </source>
</evidence>
<dbReference type="InterPro" id="IPR000999">
    <property type="entry name" value="RNase_III_dom"/>
</dbReference>
<dbReference type="PROSITE" id="PS50142">
    <property type="entry name" value="RNASE_3_2"/>
    <property type="match status" value="1"/>
</dbReference>
<dbReference type="PANTHER" id="PTHR11207">
    <property type="entry name" value="RIBONUCLEASE III"/>
    <property type="match status" value="1"/>
</dbReference>
<reference evidence="4" key="2">
    <citation type="submission" date="2020-02" db="EMBL/GenBank/DDBJ databases">
        <authorList>
            <person name="Gilchrist C.L.M."/>
            <person name="Chooi Y.-H."/>
        </authorList>
    </citation>
    <scope>NUCLEOTIDE SEQUENCE</scope>
    <source>
        <strain evidence="4">MST-FP2251</strain>
    </source>
</reference>
<proteinExistence type="predicted"/>
<evidence type="ECO:0000313" key="4">
    <source>
        <dbReference type="EMBL" id="KAF9882647.1"/>
    </source>
</evidence>
<dbReference type="EMBL" id="VCAU01000252">
    <property type="protein sequence ID" value="KAF9882647.1"/>
    <property type="molecule type" value="Genomic_DNA"/>
</dbReference>
<dbReference type="PANTHER" id="PTHR11207:SF0">
    <property type="entry name" value="RIBONUCLEASE 3"/>
    <property type="match status" value="1"/>
</dbReference>
<name>A0AAD4CBA9_ASPNN</name>
<dbReference type="AlphaFoldDB" id="A0AAD4CBA9"/>
<dbReference type="InterPro" id="IPR036389">
    <property type="entry name" value="RNase_III_sf"/>
</dbReference>
<dbReference type="GO" id="GO:0006364">
    <property type="term" value="P:rRNA processing"/>
    <property type="evidence" value="ECO:0007669"/>
    <property type="project" value="TreeGrafter"/>
</dbReference>
<evidence type="ECO:0000259" key="3">
    <source>
        <dbReference type="PROSITE" id="PS50142"/>
    </source>
</evidence>
<sequence length="345" mass="38227">MTVAGSKKSDNDYQKTHQSEPSTEHGLGPSVSHFSRLSHEIIDNLHYLEALPLGADPDTLQAASDFSDALRSKRASVSSGFSCNGANTVHPEIPPHCEGKHHLPSLPPILDEVLEKSTFTHPATSNNIEATYDRLEVLGDAYIELIATRFIWSRYQGISSGHISQIRELLVKNETLAEYATHYGLDNRAIVPQDYSGQPKRWIKTKADIFEAYVAAVILSDTTSGYSTAETWLTRLWLPKLSDLKIQPPVLHAKEDLAKKIMGKHVKLKYIDEQPPIEHGKGKQTFFIGVYLTGWGWDNMHMGSGQGSSKAAAGDEAARKALENDQLLKEIISIKKGAMSKRSRE</sequence>
<feature type="compositionally biased region" description="Basic and acidic residues" evidence="2">
    <location>
        <begin position="7"/>
        <end position="18"/>
    </location>
</feature>